<comment type="similarity">
    <text evidence="1">Belongs to the CEP170 family.</text>
</comment>
<dbReference type="Pfam" id="PF15308">
    <property type="entry name" value="CEP170_C"/>
    <property type="match status" value="1"/>
</dbReference>
<feature type="domain" description="CEP170 C-terminal" evidence="3">
    <location>
        <begin position="423"/>
        <end position="800"/>
    </location>
</feature>
<feature type="region of interest" description="Disordered" evidence="2">
    <location>
        <begin position="60"/>
        <end position="218"/>
    </location>
</feature>
<proteinExistence type="inferred from homology"/>
<name>A0A9D3RIH3_ANGAN</name>
<evidence type="ECO:0000259" key="3">
    <source>
        <dbReference type="Pfam" id="PF15308"/>
    </source>
</evidence>
<dbReference type="InterPro" id="IPR029300">
    <property type="entry name" value="CEP170_C"/>
</dbReference>
<reference evidence="4" key="1">
    <citation type="submission" date="2021-01" db="EMBL/GenBank/DDBJ databases">
        <title>A chromosome-scale assembly of European eel, Anguilla anguilla.</title>
        <authorList>
            <person name="Henkel C."/>
            <person name="Jong-Raadsen S.A."/>
            <person name="Dufour S."/>
            <person name="Weltzien F.-A."/>
            <person name="Palstra A.P."/>
            <person name="Pelster B."/>
            <person name="Spaink H.P."/>
            <person name="Van Den Thillart G.E."/>
            <person name="Jansen H."/>
            <person name="Zahm M."/>
            <person name="Klopp C."/>
            <person name="Cedric C."/>
            <person name="Louis A."/>
            <person name="Berthelot C."/>
            <person name="Parey E."/>
            <person name="Roest Crollius H."/>
            <person name="Montfort J."/>
            <person name="Robinson-Rechavi M."/>
            <person name="Bucao C."/>
            <person name="Bouchez O."/>
            <person name="Gislard M."/>
            <person name="Lluch J."/>
            <person name="Milhes M."/>
            <person name="Lampietro C."/>
            <person name="Lopez Roques C."/>
            <person name="Donnadieu C."/>
            <person name="Braasch I."/>
            <person name="Desvignes T."/>
            <person name="Postlethwait J."/>
            <person name="Bobe J."/>
            <person name="Guiguen Y."/>
            <person name="Dirks R."/>
        </authorList>
    </citation>
    <scope>NUCLEOTIDE SEQUENCE</scope>
    <source>
        <strain evidence="4">Tag_6206</strain>
        <tissue evidence="4">Liver</tissue>
    </source>
</reference>
<feature type="compositionally biased region" description="Basic and acidic residues" evidence="2">
    <location>
        <begin position="193"/>
        <end position="211"/>
    </location>
</feature>
<dbReference type="PANTHER" id="PTHR15715:SF17">
    <property type="entry name" value="CENTROSOMAL PROTEIN OF 170 KDA"/>
    <property type="match status" value="1"/>
</dbReference>
<feature type="compositionally biased region" description="Basic and acidic residues" evidence="2">
    <location>
        <begin position="335"/>
        <end position="344"/>
    </location>
</feature>
<evidence type="ECO:0000313" key="5">
    <source>
        <dbReference type="Proteomes" id="UP001044222"/>
    </source>
</evidence>
<feature type="compositionally biased region" description="Polar residues" evidence="2">
    <location>
        <begin position="271"/>
        <end position="281"/>
    </location>
</feature>
<protein>
    <recommendedName>
        <fullName evidence="3">CEP170 C-terminal domain-containing protein</fullName>
    </recommendedName>
</protein>
<feature type="region of interest" description="Disordered" evidence="2">
    <location>
        <begin position="804"/>
        <end position="830"/>
    </location>
</feature>
<evidence type="ECO:0000256" key="2">
    <source>
        <dbReference type="SAM" id="MobiDB-lite"/>
    </source>
</evidence>
<feature type="compositionally biased region" description="Basic residues" evidence="2">
    <location>
        <begin position="91"/>
        <end position="113"/>
    </location>
</feature>
<feature type="compositionally biased region" description="Pro residues" evidence="2">
    <location>
        <begin position="459"/>
        <end position="475"/>
    </location>
</feature>
<gene>
    <name evidence="4" type="ORF">ANANG_G00300770</name>
</gene>
<dbReference type="GO" id="GO:0005814">
    <property type="term" value="C:centriole"/>
    <property type="evidence" value="ECO:0007669"/>
    <property type="project" value="TreeGrafter"/>
</dbReference>
<feature type="compositionally biased region" description="Basic and acidic residues" evidence="2">
    <location>
        <begin position="310"/>
        <end position="322"/>
    </location>
</feature>
<dbReference type="InterPro" id="IPR051176">
    <property type="entry name" value="Cent_Immune-Sig_Mod"/>
</dbReference>
<dbReference type="Proteomes" id="UP001044222">
    <property type="component" value="Chromosome 18"/>
</dbReference>
<accession>A0A9D3RIH3</accession>
<feature type="compositionally biased region" description="Low complexity" evidence="2">
    <location>
        <begin position="528"/>
        <end position="539"/>
    </location>
</feature>
<feature type="compositionally biased region" description="Basic residues" evidence="2">
    <location>
        <begin position="410"/>
        <end position="429"/>
    </location>
</feature>
<feature type="region of interest" description="Disordered" evidence="2">
    <location>
        <begin position="746"/>
        <end position="767"/>
    </location>
</feature>
<evidence type="ECO:0000313" key="4">
    <source>
        <dbReference type="EMBL" id="KAG5831150.1"/>
    </source>
</evidence>
<feature type="compositionally biased region" description="Low complexity" evidence="2">
    <location>
        <begin position="1"/>
        <end position="14"/>
    </location>
</feature>
<keyword evidence="5" id="KW-1185">Reference proteome</keyword>
<dbReference type="PANTHER" id="PTHR15715">
    <property type="entry name" value="CENTROSOMAL PROTEIN OF 170 KDA"/>
    <property type="match status" value="1"/>
</dbReference>
<sequence length="863" mass="92601">MWTGRRATQRTGRGSAWAGSQRWRSGCRRAQVGWGRAWPGAGRGGPCQQEGLHDRVFDEANPRKRRSYSFSQTAPLLGEGPGPTPPPAAPRRLRHGRGLRRCGLRPGRRRPHRLPPAPQAEVRRPLRVRTGPHQRGAAGGPADLPKSAPRPPVEKEHEDDHSDKGTYTIELEKPSHEEEEARRMIDKVFGVEGNRDSARTGRPEHLQEGAEAKPPGCSATEILPEDLVALGSSSWVSQWASLAANHTRTDPEGSGGEATALVLEKDADVSGSGQSAVCSSGHTERRRRALPQLPGEERPQLGRGPCSIGEKQDTEPQEKDPASRPGHRGRRRRGDRGDAGEADPRAAVQAPAWEKRGGGGEEAPATRGAAWTPWPCSGTPRPSWPSWRPGCGDEGEPTPGPADRPLPPRTPRRARRRGTPSARAPKRRTLSSLHKEKSAATPSSTAREHLERRARPRPPRAGSPVTPPTRPPLPPASLDLTDDDPASSLPHSAFSSDQETGSARSHGRGQLTSSSARVPLSKPESGSALRPRPTRTSLLRRARLGEASDTDLADADRASVASEPRRTRPGSLSARSDSEATLARGSAPPASPPRPPCAWGSAPARRRDAKPPARLRANSVTKLPDAKAKPASSAHSASAAPGRWRRLPPEYASTSEDEFGSNRNAPKPGRLRPGSALRGARLGGSTPALPGSPGGVALRHHRMRDQEEYIRDWTSHSEEIARISQDLAKDLAILAREIHDVAGEIDSVGSSGTAPSTTVSTAATTPGSAIDTREELVDRVFDESLNFRKIPPIVLTKAPEINGRPAELRLHPRRPRSPDRLAPPNLEPGGGCVGQFAADVSFPALCKNPPIYGQNSGQNKDIV</sequence>
<feature type="compositionally biased region" description="Polar residues" evidence="2">
    <location>
        <begin position="489"/>
        <end position="503"/>
    </location>
</feature>
<feature type="compositionally biased region" description="Basic residues" evidence="2">
    <location>
        <begin position="325"/>
        <end position="334"/>
    </location>
</feature>
<dbReference type="AlphaFoldDB" id="A0A9D3RIH3"/>
<dbReference type="EMBL" id="JAFIRN010000018">
    <property type="protein sequence ID" value="KAG5831150.1"/>
    <property type="molecule type" value="Genomic_DNA"/>
</dbReference>
<evidence type="ECO:0000256" key="1">
    <source>
        <dbReference type="ARBA" id="ARBA00010436"/>
    </source>
</evidence>
<comment type="caution">
    <text evidence="4">The sequence shown here is derived from an EMBL/GenBank/DDBJ whole genome shotgun (WGS) entry which is preliminary data.</text>
</comment>
<organism evidence="4 5">
    <name type="scientific">Anguilla anguilla</name>
    <name type="common">European freshwater eel</name>
    <name type="synonym">Muraena anguilla</name>
    <dbReference type="NCBI Taxonomy" id="7936"/>
    <lineage>
        <taxon>Eukaryota</taxon>
        <taxon>Metazoa</taxon>
        <taxon>Chordata</taxon>
        <taxon>Craniata</taxon>
        <taxon>Vertebrata</taxon>
        <taxon>Euteleostomi</taxon>
        <taxon>Actinopterygii</taxon>
        <taxon>Neopterygii</taxon>
        <taxon>Teleostei</taxon>
        <taxon>Anguilliformes</taxon>
        <taxon>Anguillidae</taxon>
        <taxon>Anguilla</taxon>
    </lineage>
</organism>
<feature type="compositionally biased region" description="Pro residues" evidence="2">
    <location>
        <begin position="398"/>
        <end position="409"/>
    </location>
</feature>
<feature type="compositionally biased region" description="Low complexity" evidence="2">
    <location>
        <begin position="747"/>
        <end position="767"/>
    </location>
</feature>
<feature type="region of interest" description="Disordered" evidence="2">
    <location>
        <begin position="244"/>
        <end position="697"/>
    </location>
</feature>
<feature type="region of interest" description="Disordered" evidence="2">
    <location>
        <begin position="1"/>
        <end position="22"/>
    </location>
</feature>
<feature type="compositionally biased region" description="Basic and acidic residues" evidence="2">
    <location>
        <begin position="152"/>
        <end position="186"/>
    </location>
</feature>
<feature type="compositionally biased region" description="Low complexity" evidence="2">
    <location>
        <begin position="629"/>
        <end position="641"/>
    </location>
</feature>